<sequence length="324" mass="35748">MKAIILKEVGEPENLVLAEVPIPTISENEVLVQVKAISVNPVDAYCRRTKPYLDIIYQTTGTEEHIILGWDVAGIVTETGKNVTKFKAGDQVFGNFKFIGQANAYAEYVAAPEKELVIKPANVSFEAAAGATMAAMTAWQSLVNIGKVKKGDKVIIHGASGGVGHYAVQFAKHFGAYVIGVSSEENRDFVLGLGADEFIDYKTQVFEELVTDADIVHDTVWTEDDKHVERSFKALKPGGTLLSLIVYPEPEFIERALREKNVKVLRVNVTPNENYEENMEYVARLLSSGEVKTHISHVFPLEEMYKAHALIQSKNTVGKIIVVP</sequence>
<dbReference type="PANTHER" id="PTHR44154">
    <property type="entry name" value="QUINONE OXIDOREDUCTASE"/>
    <property type="match status" value="1"/>
</dbReference>
<keyword evidence="4" id="KW-1185">Reference proteome</keyword>
<accession>A0A5M8QQZ8</accession>
<dbReference type="GO" id="GO:0016491">
    <property type="term" value="F:oxidoreductase activity"/>
    <property type="evidence" value="ECO:0007669"/>
    <property type="project" value="InterPro"/>
</dbReference>
<dbReference type="Proteomes" id="UP000323994">
    <property type="component" value="Unassembled WGS sequence"/>
</dbReference>
<dbReference type="InterPro" id="IPR051603">
    <property type="entry name" value="Zinc-ADH_QOR/CCCR"/>
</dbReference>
<dbReference type="CDD" id="cd05289">
    <property type="entry name" value="MDR_like_2"/>
    <property type="match status" value="1"/>
</dbReference>
<dbReference type="AlphaFoldDB" id="A0A5M8QQZ8"/>
<dbReference type="SUPFAM" id="SSF51735">
    <property type="entry name" value="NAD(P)-binding Rossmann-fold domains"/>
    <property type="match status" value="1"/>
</dbReference>
<evidence type="ECO:0000313" key="4">
    <source>
        <dbReference type="Proteomes" id="UP000323994"/>
    </source>
</evidence>
<dbReference type="Pfam" id="PF08240">
    <property type="entry name" value="ADH_N"/>
    <property type="match status" value="1"/>
</dbReference>
<reference evidence="3 4" key="1">
    <citation type="submission" date="2019-05" db="EMBL/GenBank/DDBJ databases">
        <authorList>
            <person name="Qu J.-H."/>
        </authorList>
    </citation>
    <scope>NUCLEOTIDE SEQUENCE [LARGE SCALE GENOMIC DNA]</scope>
    <source>
        <strain evidence="3 4">NS28</strain>
    </source>
</reference>
<evidence type="ECO:0000259" key="2">
    <source>
        <dbReference type="SMART" id="SM00829"/>
    </source>
</evidence>
<dbReference type="SUPFAM" id="SSF50129">
    <property type="entry name" value="GroES-like"/>
    <property type="match status" value="1"/>
</dbReference>
<dbReference type="PANTHER" id="PTHR44154:SF1">
    <property type="entry name" value="QUINONE OXIDOREDUCTASE"/>
    <property type="match status" value="1"/>
</dbReference>
<keyword evidence="1" id="KW-0521">NADP</keyword>
<dbReference type="Pfam" id="PF13602">
    <property type="entry name" value="ADH_zinc_N_2"/>
    <property type="match status" value="1"/>
</dbReference>
<proteinExistence type="predicted"/>
<dbReference type="InterPro" id="IPR036291">
    <property type="entry name" value="NAD(P)-bd_dom_sf"/>
</dbReference>
<organism evidence="3 4">
    <name type="scientific">Dyadobacter flavalbus</name>
    <dbReference type="NCBI Taxonomy" id="2579942"/>
    <lineage>
        <taxon>Bacteria</taxon>
        <taxon>Pseudomonadati</taxon>
        <taxon>Bacteroidota</taxon>
        <taxon>Cytophagia</taxon>
        <taxon>Cytophagales</taxon>
        <taxon>Spirosomataceae</taxon>
        <taxon>Dyadobacter</taxon>
    </lineage>
</organism>
<evidence type="ECO:0000256" key="1">
    <source>
        <dbReference type="ARBA" id="ARBA00022857"/>
    </source>
</evidence>
<dbReference type="Gene3D" id="3.40.50.720">
    <property type="entry name" value="NAD(P)-binding Rossmann-like Domain"/>
    <property type="match status" value="1"/>
</dbReference>
<dbReference type="InterPro" id="IPR020843">
    <property type="entry name" value="ER"/>
</dbReference>
<dbReference type="EMBL" id="VBSN01000059">
    <property type="protein sequence ID" value="KAA6437066.1"/>
    <property type="molecule type" value="Genomic_DNA"/>
</dbReference>
<dbReference type="SMART" id="SM00829">
    <property type="entry name" value="PKS_ER"/>
    <property type="match status" value="1"/>
</dbReference>
<dbReference type="RefSeq" id="WP_139013824.1">
    <property type="nucleotide sequence ID" value="NZ_VBSN01000059.1"/>
</dbReference>
<name>A0A5M8QQZ8_9BACT</name>
<dbReference type="InterPro" id="IPR013154">
    <property type="entry name" value="ADH-like_N"/>
</dbReference>
<dbReference type="OrthoDB" id="648910at2"/>
<dbReference type="Gene3D" id="3.90.180.10">
    <property type="entry name" value="Medium-chain alcohol dehydrogenases, catalytic domain"/>
    <property type="match status" value="1"/>
</dbReference>
<dbReference type="InterPro" id="IPR011032">
    <property type="entry name" value="GroES-like_sf"/>
</dbReference>
<evidence type="ECO:0000313" key="3">
    <source>
        <dbReference type="EMBL" id="KAA6437066.1"/>
    </source>
</evidence>
<gene>
    <name evidence="3" type="ORF">FEM33_20330</name>
</gene>
<comment type="caution">
    <text evidence="3">The sequence shown here is derived from an EMBL/GenBank/DDBJ whole genome shotgun (WGS) entry which is preliminary data.</text>
</comment>
<feature type="domain" description="Enoyl reductase (ER)" evidence="2">
    <location>
        <begin position="10"/>
        <end position="322"/>
    </location>
</feature>
<protein>
    <submittedName>
        <fullName evidence="3">NADP-dependent oxidoreductase</fullName>
    </submittedName>
</protein>